<dbReference type="AlphaFoldDB" id="A0A2T2XAI1"/>
<evidence type="ECO:0000256" key="1">
    <source>
        <dbReference type="ARBA" id="ARBA00004651"/>
    </source>
</evidence>
<dbReference type="GO" id="GO:0055085">
    <property type="term" value="P:transmembrane transport"/>
    <property type="evidence" value="ECO:0007669"/>
    <property type="project" value="InterPro"/>
</dbReference>
<evidence type="ECO:0000313" key="10">
    <source>
        <dbReference type="Proteomes" id="UP000242699"/>
    </source>
</evidence>
<feature type="domain" description="ABC transmembrane type-1" evidence="8">
    <location>
        <begin position="45"/>
        <end position="245"/>
    </location>
</feature>
<feature type="transmembrane region" description="Helical" evidence="7">
    <location>
        <begin position="44"/>
        <end position="70"/>
    </location>
</feature>
<keyword evidence="6 7" id="KW-0472">Membrane</keyword>
<comment type="subcellular location">
    <subcellularLocation>
        <location evidence="1 7">Cell membrane</location>
        <topology evidence="1 7">Multi-pass membrane protein</topology>
    </subcellularLocation>
</comment>
<evidence type="ECO:0000256" key="5">
    <source>
        <dbReference type="ARBA" id="ARBA00022989"/>
    </source>
</evidence>
<dbReference type="SUPFAM" id="SSF161098">
    <property type="entry name" value="MetI-like"/>
    <property type="match status" value="1"/>
</dbReference>
<dbReference type="PANTHER" id="PTHR30183:SF3">
    <property type="entry name" value="MOLYBDENUM TRANSPORT SYSTEM PERMEASE PROTEIN MODB"/>
    <property type="match status" value="1"/>
</dbReference>
<evidence type="ECO:0000256" key="3">
    <source>
        <dbReference type="ARBA" id="ARBA00022475"/>
    </source>
</evidence>
<evidence type="ECO:0000256" key="6">
    <source>
        <dbReference type="ARBA" id="ARBA00023136"/>
    </source>
</evidence>
<feature type="transmembrane region" description="Helical" evidence="7">
    <location>
        <begin position="12"/>
        <end position="32"/>
    </location>
</feature>
<protein>
    <submittedName>
        <fullName evidence="9">ABC transporter permease</fullName>
    </submittedName>
</protein>
<accession>A0A2T2XAI1</accession>
<dbReference type="EMBL" id="PXYT01000002">
    <property type="protein sequence ID" value="PSR31523.1"/>
    <property type="molecule type" value="Genomic_DNA"/>
</dbReference>
<dbReference type="GO" id="GO:0005886">
    <property type="term" value="C:plasma membrane"/>
    <property type="evidence" value="ECO:0007669"/>
    <property type="project" value="UniProtKB-SubCell"/>
</dbReference>
<evidence type="ECO:0000256" key="2">
    <source>
        <dbReference type="ARBA" id="ARBA00022448"/>
    </source>
</evidence>
<keyword evidence="3" id="KW-1003">Cell membrane</keyword>
<evidence type="ECO:0000256" key="4">
    <source>
        <dbReference type="ARBA" id="ARBA00022692"/>
    </source>
</evidence>
<reference evidence="9 10" key="1">
    <citation type="journal article" date="2014" name="BMC Genomics">
        <title>Comparison of environmental and isolate Sulfobacillus genomes reveals diverse carbon, sulfur, nitrogen, and hydrogen metabolisms.</title>
        <authorList>
            <person name="Justice N.B."/>
            <person name="Norman A."/>
            <person name="Brown C.T."/>
            <person name="Singh A."/>
            <person name="Thomas B.C."/>
            <person name="Banfield J.F."/>
        </authorList>
    </citation>
    <scope>NUCLEOTIDE SEQUENCE [LARGE SCALE GENOMIC DNA]</scope>
    <source>
        <strain evidence="9">AMDSBA1</strain>
    </source>
</reference>
<comment type="caution">
    <text evidence="9">The sequence shown here is derived from an EMBL/GenBank/DDBJ whole genome shotgun (WGS) entry which is preliminary data.</text>
</comment>
<evidence type="ECO:0000313" key="9">
    <source>
        <dbReference type="EMBL" id="PSR31523.1"/>
    </source>
</evidence>
<feature type="transmembrane region" description="Helical" evidence="7">
    <location>
        <begin position="82"/>
        <end position="106"/>
    </location>
</feature>
<dbReference type="PROSITE" id="PS50928">
    <property type="entry name" value="ABC_TM1"/>
    <property type="match status" value="1"/>
</dbReference>
<gene>
    <name evidence="9" type="ORF">C7B43_02175</name>
</gene>
<organism evidence="9 10">
    <name type="scientific">Sulfobacillus benefaciens</name>
    <dbReference type="NCBI Taxonomy" id="453960"/>
    <lineage>
        <taxon>Bacteria</taxon>
        <taxon>Bacillati</taxon>
        <taxon>Bacillota</taxon>
        <taxon>Clostridia</taxon>
        <taxon>Eubacteriales</taxon>
        <taxon>Clostridiales Family XVII. Incertae Sedis</taxon>
        <taxon>Sulfobacillus</taxon>
    </lineage>
</organism>
<keyword evidence="5 7" id="KW-1133">Transmembrane helix</keyword>
<dbReference type="CDD" id="cd06261">
    <property type="entry name" value="TM_PBP2"/>
    <property type="match status" value="1"/>
</dbReference>
<comment type="similarity">
    <text evidence="7">Belongs to the binding-protein-dependent transport system permease family.</text>
</comment>
<proteinExistence type="inferred from homology"/>
<feature type="transmembrane region" description="Helical" evidence="7">
    <location>
        <begin position="227"/>
        <end position="247"/>
    </location>
</feature>
<evidence type="ECO:0000256" key="7">
    <source>
        <dbReference type="RuleBase" id="RU363032"/>
    </source>
</evidence>
<dbReference type="InterPro" id="IPR000515">
    <property type="entry name" value="MetI-like"/>
</dbReference>
<sequence>MLYKAGKAVTIFVLILTAVPLVVLIGQGSRFFGSAMTVPGAADALWTTLSSGVLALGLCFVIGLPTAYWLGNQRSHTRIKQISAVLLVTALLMPPLVLGLVLAYILAPTTLIGSWLNTVHSASNTFTALVLAEVYEALPYFVLTAWSAFAMIPREWEEEAWVLHKTPWQTFRFVLWPASRPGLLTATWMAWARIVGAFGSPVVVAYHPTALPVQIWITIEESGLPQALALALWLVLIGLPLPAWLTWKKRGIL</sequence>
<dbReference type="Proteomes" id="UP000242699">
    <property type="component" value="Unassembled WGS sequence"/>
</dbReference>
<feature type="transmembrane region" description="Helical" evidence="7">
    <location>
        <begin position="126"/>
        <end position="149"/>
    </location>
</feature>
<dbReference type="Pfam" id="PF00528">
    <property type="entry name" value="BPD_transp_1"/>
    <property type="match status" value="1"/>
</dbReference>
<name>A0A2T2XAI1_9FIRM</name>
<dbReference type="InterPro" id="IPR035906">
    <property type="entry name" value="MetI-like_sf"/>
</dbReference>
<evidence type="ECO:0000259" key="8">
    <source>
        <dbReference type="PROSITE" id="PS50928"/>
    </source>
</evidence>
<keyword evidence="2 7" id="KW-0813">Transport</keyword>
<keyword evidence="4 7" id="KW-0812">Transmembrane</keyword>
<dbReference type="Gene3D" id="1.10.3720.10">
    <property type="entry name" value="MetI-like"/>
    <property type="match status" value="1"/>
</dbReference>
<feature type="transmembrane region" description="Helical" evidence="7">
    <location>
        <begin position="190"/>
        <end position="207"/>
    </location>
</feature>
<dbReference type="PANTHER" id="PTHR30183">
    <property type="entry name" value="MOLYBDENUM TRANSPORT SYSTEM PERMEASE PROTEIN MODB"/>
    <property type="match status" value="1"/>
</dbReference>